<feature type="transmembrane region" description="Helical" evidence="8">
    <location>
        <begin position="354"/>
        <end position="377"/>
    </location>
</feature>
<dbReference type="EMBL" id="LXLT01000051">
    <property type="protein sequence ID" value="OFD76147.1"/>
    <property type="molecule type" value="Genomic_DNA"/>
</dbReference>
<feature type="transmembrane region" description="Helical" evidence="8">
    <location>
        <begin position="275"/>
        <end position="295"/>
    </location>
</feature>
<dbReference type="PATRIC" id="fig|86662.25.peg.3515"/>
<evidence type="ECO:0000256" key="7">
    <source>
        <dbReference type="ARBA" id="ARBA00023136"/>
    </source>
</evidence>
<keyword evidence="2" id="KW-0813">Transport</keyword>
<keyword evidence="6 8" id="KW-1133">Transmembrane helix</keyword>
<evidence type="ECO:0000256" key="4">
    <source>
        <dbReference type="ARBA" id="ARBA00022692"/>
    </source>
</evidence>
<keyword evidence="5" id="KW-0029">Amino-acid transport</keyword>
<dbReference type="GO" id="GO:0055085">
    <property type="term" value="P:transmembrane transport"/>
    <property type="evidence" value="ECO:0007669"/>
    <property type="project" value="InterPro"/>
</dbReference>
<comment type="subcellular location">
    <subcellularLocation>
        <location evidence="1">Cell membrane</location>
        <topology evidence="1">Multi-pass membrane protein</topology>
    </subcellularLocation>
</comment>
<dbReference type="Pfam" id="PF00324">
    <property type="entry name" value="AA_permease"/>
    <property type="match status" value="1"/>
</dbReference>
<evidence type="ECO:0000256" key="6">
    <source>
        <dbReference type="ARBA" id="ARBA00022989"/>
    </source>
</evidence>
<feature type="transmembrane region" description="Helical" evidence="8">
    <location>
        <begin position="419"/>
        <end position="439"/>
    </location>
</feature>
<keyword evidence="4 8" id="KW-0812">Transmembrane</keyword>
<dbReference type="InterPro" id="IPR004841">
    <property type="entry name" value="AA-permease/SLC12A_dom"/>
</dbReference>
<feature type="transmembrane region" description="Helical" evidence="8">
    <location>
        <begin position="389"/>
        <end position="413"/>
    </location>
</feature>
<dbReference type="FunFam" id="1.20.1740.10:FF:000001">
    <property type="entry name" value="Amino acid permease"/>
    <property type="match status" value="1"/>
</dbReference>
<comment type="caution">
    <text evidence="10">The sequence shown here is derived from an EMBL/GenBank/DDBJ whole genome shotgun (WGS) entry which is preliminary data.</text>
</comment>
<keyword evidence="7 8" id="KW-0472">Membrane</keyword>
<proteinExistence type="predicted"/>
<sequence>MAQQSLKRELQPRHIRLMAIGGMIGTGIFKGSADTISAAGPGIVFSYLFAGFLLLIVMSAIAEMAIAYPGLNIQGMIQKAFGSRFAFVVGWLYWIDWILVIIVEVLAGGSFLQYWIPSAPLWLLSLACTVLLLFINLISVKLYGEIEFWLASVKIITLVLFILLGFALLFGFIPNHEAAYFTNYTSHGGFFPKGWGSIFTALLIVVFSFGGSELIGLTVTETKNVEQTLPKVVKGVMFRVVLFYTLPILIITGLIPWDEVGKQGSPFVQVFSATGLQGVAHIMNFILLTAVLSAANSGMYATSRILYSLAQNNEAPALFSRLTKRGVPVWGVLVSCTGLLIGSFIAFLTPEHVFGYLMSIPGFTVLLIWTSICLAQFKLRKQYSKMPYFRVWLFPYSTLFAAAALAIIFIFFLFNAGNIINSIVCASILILLSVLSILVGRKESK</sequence>
<feature type="transmembrane region" description="Helical" evidence="8">
    <location>
        <begin position="194"/>
        <end position="215"/>
    </location>
</feature>
<dbReference type="PANTHER" id="PTHR43495">
    <property type="entry name" value="GABA PERMEASE"/>
    <property type="match status" value="1"/>
</dbReference>
<evidence type="ECO:0000256" key="3">
    <source>
        <dbReference type="ARBA" id="ARBA00022475"/>
    </source>
</evidence>
<dbReference type="InterPro" id="IPR004840">
    <property type="entry name" value="Amino_acid_permease_CS"/>
</dbReference>
<dbReference type="Proteomes" id="UP000175706">
    <property type="component" value="Unassembled WGS sequence"/>
</dbReference>
<dbReference type="PIRSF" id="PIRSF006060">
    <property type="entry name" value="AA_transporter"/>
    <property type="match status" value="1"/>
</dbReference>
<dbReference type="PROSITE" id="PS00218">
    <property type="entry name" value="AMINO_ACID_PERMEASE_1"/>
    <property type="match status" value="1"/>
</dbReference>
<evidence type="ECO:0000256" key="8">
    <source>
        <dbReference type="SAM" id="Phobius"/>
    </source>
</evidence>
<dbReference type="GO" id="GO:0006865">
    <property type="term" value="P:amino acid transport"/>
    <property type="evidence" value="ECO:0007669"/>
    <property type="project" value="UniProtKB-KW"/>
</dbReference>
<evidence type="ECO:0000259" key="9">
    <source>
        <dbReference type="Pfam" id="PF00324"/>
    </source>
</evidence>
<feature type="transmembrane region" description="Helical" evidence="8">
    <location>
        <begin position="236"/>
        <end position="255"/>
    </location>
</feature>
<feature type="transmembrane region" description="Helical" evidence="8">
    <location>
        <begin position="327"/>
        <end position="348"/>
    </location>
</feature>
<protein>
    <submittedName>
        <fullName evidence="10">Amino acid permease</fullName>
    </submittedName>
</protein>
<dbReference type="PANTHER" id="PTHR43495:SF5">
    <property type="entry name" value="GAMMA-AMINOBUTYRIC ACID PERMEASE"/>
    <property type="match status" value="1"/>
</dbReference>
<evidence type="ECO:0000256" key="5">
    <source>
        <dbReference type="ARBA" id="ARBA00022970"/>
    </source>
</evidence>
<feature type="transmembrane region" description="Helical" evidence="8">
    <location>
        <begin position="45"/>
        <end position="71"/>
    </location>
</feature>
<dbReference type="GO" id="GO:0005886">
    <property type="term" value="C:plasma membrane"/>
    <property type="evidence" value="ECO:0007669"/>
    <property type="project" value="UniProtKB-SubCell"/>
</dbReference>
<feature type="domain" description="Amino acid permease/ SLC12A" evidence="9">
    <location>
        <begin position="14"/>
        <end position="442"/>
    </location>
</feature>
<evidence type="ECO:0000313" key="10">
    <source>
        <dbReference type="EMBL" id="OFD76147.1"/>
    </source>
</evidence>
<accession>A0A1E8B509</accession>
<dbReference type="AlphaFoldDB" id="A0A1E8B509"/>
<gene>
    <name evidence="10" type="ORF">BWGOE8_34280</name>
</gene>
<organism evidence="10 11">
    <name type="scientific">Bacillus mycoides</name>
    <dbReference type="NCBI Taxonomy" id="1405"/>
    <lineage>
        <taxon>Bacteria</taxon>
        <taxon>Bacillati</taxon>
        <taxon>Bacillota</taxon>
        <taxon>Bacilli</taxon>
        <taxon>Bacillales</taxon>
        <taxon>Bacillaceae</taxon>
        <taxon>Bacillus</taxon>
        <taxon>Bacillus cereus group</taxon>
    </lineage>
</organism>
<feature type="transmembrane region" description="Helical" evidence="8">
    <location>
        <begin position="122"/>
        <end position="143"/>
    </location>
</feature>
<evidence type="ECO:0000313" key="11">
    <source>
        <dbReference type="Proteomes" id="UP000175706"/>
    </source>
</evidence>
<dbReference type="Gene3D" id="1.20.1740.10">
    <property type="entry name" value="Amino acid/polyamine transporter I"/>
    <property type="match status" value="1"/>
</dbReference>
<dbReference type="RefSeq" id="WP_070144193.1">
    <property type="nucleotide sequence ID" value="NZ_LXLV01000055.1"/>
</dbReference>
<feature type="transmembrane region" description="Helical" evidence="8">
    <location>
        <begin position="15"/>
        <end position="33"/>
    </location>
</feature>
<feature type="transmembrane region" description="Helical" evidence="8">
    <location>
        <begin position="91"/>
        <end position="116"/>
    </location>
</feature>
<keyword evidence="3" id="KW-1003">Cell membrane</keyword>
<evidence type="ECO:0000256" key="2">
    <source>
        <dbReference type="ARBA" id="ARBA00022448"/>
    </source>
</evidence>
<evidence type="ECO:0000256" key="1">
    <source>
        <dbReference type="ARBA" id="ARBA00004651"/>
    </source>
</evidence>
<name>A0A1E8B509_BACMY</name>
<reference evidence="10 11" key="1">
    <citation type="submission" date="2016-05" db="EMBL/GenBank/DDBJ databases">
        <title>Bacillus thuringiensis and Bacillus weihenstephanensis as novel biocontrol agents of wilt causing Verticillium species.</title>
        <authorList>
            <person name="Hollensteiner J."/>
            <person name="Wemheuer F."/>
            <person name="Harting R."/>
            <person name="Kolarzyk A."/>
            <person name="Diaz-Valerio S."/>
            <person name="Poehlein A."/>
            <person name="Brzuszkiewicz E."/>
            <person name="Nesemann K."/>
            <person name="Braus-Stromeyer S."/>
            <person name="Braus G."/>
            <person name="Daniel R."/>
            <person name="Liesegang H."/>
        </authorList>
    </citation>
    <scope>NUCLEOTIDE SEQUENCE [LARGE SCALE GENOMIC DNA]</scope>
    <source>
        <strain evidence="10 11">GOE8</strain>
    </source>
</reference>
<feature type="transmembrane region" description="Helical" evidence="8">
    <location>
        <begin position="155"/>
        <end position="174"/>
    </location>
</feature>